<dbReference type="InterPro" id="IPR038610">
    <property type="entry name" value="FliK-like_C_sf"/>
</dbReference>
<keyword evidence="2" id="KW-0969">Cilium</keyword>
<sequence>MQMPTLTRAPAAEPTIDRRKADDAGTPNQTAEDKSFDDVIAATDEARPREDDTTSLVDQQAVVGREAANLGAAPKVPARHGFLLDAAQVETVVSETVVSDVSPSELPVVDMVVGDDTPIGPDVATRGIVGPFDTDKSALDAANATQPQEAGPEVASTSGKVDVVTSEEGEGALTTQTATATVERGAGLETRTSEATTREVMQTHVDSGARDVPMATPRLATENAAQTQGTVAPELPKAAEPQTVGVNLPAQMRTQEETPFAAKNITGDAILEGSRSDPQTPDVVALSGFGSGALPKVEKAGASTPNMSPVADVTVGDSTQDVLADRTFEGSKPQASAATDTNQATPKAALAYAHIQNAVDLKAEAVDPSEMVDFRTEGVLGTVTREVAQASNVAQIQRTELPAHIAGQIAEAARQLPDRPVEITLTPEELGRVRLTFQVSETGAMTVVVQADRAETADLMRRNIHTLQQDFAAMGYEGSSFEFQHGGQGDASANSGRGDSRGATTDQQDLRDADIAATTVQPHRVSLSENARVDIRL</sequence>
<protein>
    <submittedName>
        <fullName evidence="2">Flagellar hook-length control protein FliK</fullName>
    </submittedName>
</protein>
<feature type="compositionally biased region" description="Polar residues" evidence="1">
    <location>
        <begin position="491"/>
        <end position="507"/>
    </location>
</feature>
<dbReference type="STRING" id="1397108.IMCC12053_1704"/>
<keyword evidence="2" id="KW-0282">Flagellum</keyword>
<dbReference type="CDD" id="cd17470">
    <property type="entry name" value="T3SS_Flik_C"/>
    <property type="match status" value="1"/>
</dbReference>
<gene>
    <name evidence="2" type="ORF">IMCC12053_1704</name>
</gene>
<feature type="region of interest" description="Disordered" evidence="1">
    <location>
        <begin position="1"/>
        <end position="56"/>
    </location>
</feature>
<dbReference type="PATRIC" id="fig|1397108.4.peg.1741"/>
<reference evidence="2 3" key="1">
    <citation type="submission" date="2015-05" db="EMBL/GenBank/DDBJ databases">
        <authorList>
            <person name="Wang D.B."/>
            <person name="Wang M."/>
        </authorList>
    </citation>
    <scope>NUCLEOTIDE SEQUENCE [LARGE SCALE GENOMIC DNA]</scope>
    <source>
        <strain evidence="2 3">IMCC 12053</strain>
    </source>
</reference>
<dbReference type="Pfam" id="PF02120">
    <property type="entry name" value="Flg_hook"/>
    <property type="match status" value="1"/>
</dbReference>
<dbReference type="Gene3D" id="3.30.750.140">
    <property type="match status" value="1"/>
</dbReference>
<evidence type="ECO:0000313" key="3">
    <source>
        <dbReference type="Proteomes" id="UP000064920"/>
    </source>
</evidence>
<dbReference type="InterPro" id="IPR021136">
    <property type="entry name" value="Flagellar_hook_control-like_C"/>
</dbReference>
<name>A0A0N9ZGH8_9RHOB</name>
<organism evidence="2 3">
    <name type="scientific">Celeribacter marinus</name>
    <dbReference type="NCBI Taxonomy" id="1397108"/>
    <lineage>
        <taxon>Bacteria</taxon>
        <taxon>Pseudomonadati</taxon>
        <taxon>Pseudomonadota</taxon>
        <taxon>Alphaproteobacteria</taxon>
        <taxon>Rhodobacterales</taxon>
        <taxon>Roseobacteraceae</taxon>
        <taxon>Celeribacter</taxon>
    </lineage>
</organism>
<evidence type="ECO:0000256" key="1">
    <source>
        <dbReference type="SAM" id="MobiDB-lite"/>
    </source>
</evidence>
<dbReference type="AlphaFoldDB" id="A0A0N9ZGH8"/>
<dbReference type="EMBL" id="CP012023">
    <property type="protein sequence ID" value="ALI55651.1"/>
    <property type="molecule type" value="Genomic_DNA"/>
</dbReference>
<dbReference type="KEGG" id="cmar:IMCC12053_1704"/>
<feature type="region of interest" description="Disordered" evidence="1">
    <location>
        <begin position="482"/>
        <end position="510"/>
    </location>
</feature>
<proteinExistence type="predicted"/>
<keyword evidence="2" id="KW-0966">Cell projection</keyword>
<evidence type="ECO:0000313" key="2">
    <source>
        <dbReference type="EMBL" id="ALI55651.1"/>
    </source>
</evidence>
<accession>A0A0N9ZGH8</accession>
<dbReference type="RefSeq" id="WP_074906163.1">
    <property type="nucleotide sequence ID" value="NZ_FOSM01000002.1"/>
</dbReference>
<keyword evidence="3" id="KW-1185">Reference proteome</keyword>
<dbReference type="Proteomes" id="UP000064920">
    <property type="component" value="Chromosome"/>
</dbReference>